<evidence type="ECO:0000256" key="10">
    <source>
        <dbReference type="ARBA" id="ARBA00031323"/>
    </source>
</evidence>
<dbReference type="PANTHER" id="PTHR11579:SF0">
    <property type="entry name" value="PROTEIN-L-ISOASPARTATE(D-ASPARTATE) O-METHYLTRANSFERASE"/>
    <property type="match status" value="1"/>
</dbReference>
<evidence type="ECO:0000256" key="11">
    <source>
        <dbReference type="ARBA" id="ARBA00031350"/>
    </source>
</evidence>
<dbReference type="CDD" id="cd02440">
    <property type="entry name" value="AdoMet_MTases"/>
    <property type="match status" value="1"/>
</dbReference>
<dbReference type="EC" id="2.1.1.77" evidence="3"/>
<keyword evidence="13" id="KW-1185">Reference proteome</keyword>
<dbReference type="Gene3D" id="3.40.50.150">
    <property type="entry name" value="Vaccinia Virus protein VP39"/>
    <property type="match status" value="1"/>
</dbReference>
<evidence type="ECO:0000256" key="1">
    <source>
        <dbReference type="ARBA" id="ARBA00004496"/>
    </source>
</evidence>
<dbReference type="PANTHER" id="PTHR11579">
    <property type="entry name" value="PROTEIN-L-ISOASPARTATE O-METHYLTRANSFERASE"/>
    <property type="match status" value="1"/>
</dbReference>
<protein>
    <recommendedName>
        <fullName evidence="4">Protein-L-isoaspartate O-methyltransferase</fullName>
        <ecNumber evidence="3">2.1.1.77</ecNumber>
    </recommendedName>
    <alternativeName>
        <fullName evidence="11">L-isoaspartyl protein carboxyl methyltransferase</fullName>
    </alternativeName>
    <alternativeName>
        <fullName evidence="9">Protein L-isoaspartyl methyltransferase</fullName>
    </alternativeName>
    <alternativeName>
        <fullName evidence="10">Protein-beta-aspartate methyltransferase</fullName>
    </alternativeName>
</protein>
<keyword evidence="8" id="KW-0949">S-adenosyl-L-methionine</keyword>
<evidence type="ECO:0000256" key="5">
    <source>
        <dbReference type="ARBA" id="ARBA00022490"/>
    </source>
</evidence>
<keyword evidence="6" id="KW-0489">Methyltransferase</keyword>
<comment type="subcellular location">
    <subcellularLocation>
        <location evidence="1">Cytoplasm</location>
    </subcellularLocation>
</comment>
<evidence type="ECO:0000313" key="13">
    <source>
        <dbReference type="Proteomes" id="UP000185511"/>
    </source>
</evidence>
<evidence type="ECO:0000256" key="4">
    <source>
        <dbReference type="ARBA" id="ARBA00013346"/>
    </source>
</evidence>
<accession>A0AAC9LBZ3</accession>
<name>A0AAC9LBZ3_9PSEU</name>
<dbReference type="Pfam" id="PF01135">
    <property type="entry name" value="PCMT"/>
    <property type="match status" value="1"/>
</dbReference>
<proteinExistence type="inferred from homology"/>
<dbReference type="KEGG" id="acad:UA74_07375"/>
<evidence type="ECO:0000256" key="8">
    <source>
        <dbReference type="ARBA" id="ARBA00022691"/>
    </source>
</evidence>
<dbReference type="Proteomes" id="UP000185511">
    <property type="component" value="Chromosome"/>
</dbReference>
<keyword evidence="5" id="KW-0963">Cytoplasm</keyword>
<dbReference type="AlphaFoldDB" id="A0AAC9LBZ3"/>
<reference evidence="13" key="1">
    <citation type="submission" date="2016-06" db="EMBL/GenBank/DDBJ databases">
        <title>Complete genome sequence of Actinoalloteichus fjordicus DSM 46855 (=ADI127-17), type strain of the new species Actinoalloteichus fjordicus.</title>
        <authorList>
            <person name="Ruckert C."/>
            <person name="Nouioui I."/>
            <person name="Willmese J."/>
            <person name="van Wezel G."/>
            <person name="Klenk H.-P."/>
            <person name="Kalinowski J."/>
            <person name="Zotchev S.B."/>
        </authorList>
    </citation>
    <scope>NUCLEOTIDE SEQUENCE [LARGE SCALE GENOMIC DNA]</scope>
    <source>
        <strain evidence="13">ADI127-7</strain>
    </source>
</reference>
<dbReference type="EMBL" id="CP016076">
    <property type="protein sequence ID" value="APU13544.1"/>
    <property type="molecule type" value="Genomic_DNA"/>
</dbReference>
<dbReference type="SUPFAM" id="SSF53335">
    <property type="entry name" value="S-adenosyl-L-methionine-dependent methyltransferases"/>
    <property type="match status" value="1"/>
</dbReference>
<evidence type="ECO:0000256" key="9">
    <source>
        <dbReference type="ARBA" id="ARBA00030757"/>
    </source>
</evidence>
<dbReference type="GO" id="GO:0005737">
    <property type="term" value="C:cytoplasm"/>
    <property type="evidence" value="ECO:0007669"/>
    <property type="project" value="UniProtKB-SubCell"/>
</dbReference>
<dbReference type="InterPro" id="IPR029063">
    <property type="entry name" value="SAM-dependent_MTases_sf"/>
</dbReference>
<dbReference type="RefSeq" id="WP_075739626.1">
    <property type="nucleotide sequence ID" value="NZ_CP016076.1"/>
</dbReference>
<sequence length="376" mass="40480">MTTAPPADATTLRRQLTAELVSRERLSSPRWVAAFEAVPRHEFVQRFTLPGSATVHYVLDADPEGAALRLAYSDASLLTQHDDGGTPTSSSSVPSLMALMLEALDAHPGHRVLEIGTGTGYNAALLSHALGEDAVTTIDIDPGLIAGARQALDTAGFRPTVLCGDGAAGAPDHAPFDRLITTCGLHRIPPPWLDQVRAGGLILANLGLGLILLRLDEQHTATGRVLDYAAFMHIRPAADHTAPTARDLVASATPDRPGHPGRFTRDLDERPVDLLVSVVLPGVQKVVQHRRDGDRLLLGHTASGSWARVSPSPDRQTADVVEHGPRSLWTEHLDVVDWWNRHGRPEITRLGFTVTPTAHTLWLDDPDGSALLRLSD</sequence>
<organism evidence="12 13">
    <name type="scientific">Actinoalloteichus fjordicus</name>
    <dbReference type="NCBI Taxonomy" id="1612552"/>
    <lineage>
        <taxon>Bacteria</taxon>
        <taxon>Bacillati</taxon>
        <taxon>Actinomycetota</taxon>
        <taxon>Actinomycetes</taxon>
        <taxon>Pseudonocardiales</taxon>
        <taxon>Pseudonocardiaceae</taxon>
        <taxon>Actinoalloteichus</taxon>
    </lineage>
</organism>
<gene>
    <name evidence="12" type="ORF">UA74_07375</name>
</gene>
<dbReference type="GO" id="GO:0004719">
    <property type="term" value="F:protein-L-isoaspartate (D-aspartate) O-methyltransferase activity"/>
    <property type="evidence" value="ECO:0007669"/>
    <property type="project" value="UniProtKB-EC"/>
</dbReference>
<comment type="similarity">
    <text evidence="2">Belongs to the methyltransferase superfamily. L-isoaspartyl/D-aspartyl protein methyltransferase family.</text>
</comment>
<dbReference type="GO" id="GO:0032259">
    <property type="term" value="P:methylation"/>
    <property type="evidence" value="ECO:0007669"/>
    <property type="project" value="UniProtKB-KW"/>
</dbReference>
<dbReference type="InterPro" id="IPR000682">
    <property type="entry name" value="PCMT"/>
</dbReference>
<evidence type="ECO:0000256" key="7">
    <source>
        <dbReference type="ARBA" id="ARBA00022679"/>
    </source>
</evidence>
<evidence type="ECO:0000256" key="2">
    <source>
        <dbReference type="ARBA" id="ARBA00005369"/>
    </source>
</evidence>
<evidence type="ECO:0000256" key="3">
    <source>
        <dbReference type="ARBA" id="ARBA00011890"/>
    </source>
</evidence>
<keyword evidence="7" id="KW-0808">Transferase</keyword>
<evidence type="ECO:0000256" key="6">
    <source>
        <dbReference type="ARBA" id="ARBA00022603"/>
    </source>
</evidence>
<evidence type="ECO:0000313" key="12">
    <source>
        <dbReference type="EMBL" id="APU13544.1"/>
    </source>
</evidence>